<keyword evidence="2" id="KW-1185">Reference proteome</keyword>
<dbReference type="RefSeq" id="XP_020113124.1">
    <property type="nucleotide sequence ID" value="XM_020257535.1"/>
</dbReference>
<dbReference type="Pfam" id="PF00753">
    <property type="entry name" value="Lactamase_B"/>
    <property type="match status" value="1"/>
</dbReference>
<evidence type="ECO:0000313" key="2">
    <source>
        <dbReference type="Proteomes" id="UP000515123"/>
    </source>
</evidence>
<evidence type="ECO:0000259" key="1">
    <source>
        <dbReference type="SMART" id="SM00849"/>
    </source>
</evidence>
<dbReference type="PANTHER" id="PTHR42773:SF1">
    <property type="entry name" value="METALLO-BETA-LACTAMASE FAMILY PROTEIN"/>
    <property type="match status" value="1"/>
</dbReference>
<dbReference type="Gene3D" id="3.30.70.20">
    <property type="match status" value="1"/>
</dbReference>
<dbReference type="InterPro" id="IPR036866">
    <property type="entry name" value="RibonucZ/Hydroxyglut_hydro"/>
</dbReference>
<dbReference type="CDD" id="cd07727">
    <property type="entry name" value="YmaE-like_MBL-fold"/>
    <property type="match status" value="1"/>
</dbReference>
<protein>
    <submittedName>
        <fullName evidence="3">Uncharacterized protein LOC109727412 isoform X1</fullName>
    </submittedName>
</protein>
<dbReference type="InterPro" id="IPR001279">
    <property type="entry name" value="Metallo-B-lactamas"/>
</dbReference>
<evidence type="ECO:0000313" key="3">
    <source>
        <dbReference type="RefSeq" id="XP_020113124.1"/>
    </source>
</evidence>
<dbReference type="SMART" id="SM00849">
    <property type="entry name" value="Lactamase_B"/>
    <property type="match status" value="1"/>
</dbReference>
<dbReference type="Pfam" id="PF13370">
    <property type="entry name" value="Fer4_13"/>
    <property type="match status" value="1"/>
</dbReference>
<gene>
    <name evidence="3" type="primary">LOC109727412</name>
</gene>
<name>A0A6P5GZ37_ANACO</name>
<organism evidence="2 3">
    <name type="scientific">Ananas comosus</name>
    <name type="common">Pineapple</name>
    <name type="synonym">Ananas ananas</name>
    <dbReference type="NCBI Taxonomy" id="4615"/>
    <lineage>
        <taxon>Eukaryota</taxon>
        <taxon>Viridiplantae</taxon>
        <taxon>Streptophyta</taxon>
        <taxon>Embryophyta</taxon>
        <taxon>Tracheophyta</taxon>
        <taxon>Spermatophyta</taxon>
        <taxon>Magnoliopsida</taxon>
        <taxon>Liliopsida</taxon>
        <taxon>Poales</taxon>
        <taxon>Bromeliaceae</taxon>
        <taxon>Bromelioideae</taxon>
        <taxon>Ananas</taxon>
    </lineage>
</organism>
<feature type="domain" description="Metallo-beta-lactamase" evidence="1">
    <location>
        <begin position="148"/>
        <end position="308"/>
    </location>
</feature>
<sequence length="335" mass="38023">MALRGAIFLRPQPHPPPLPSPSPYARRFRRSLVVVVAAAAASRRRRPQNADGEFFVDHRCIDCDTCRWMAPEVFARVDGKSAVTKQPSSEDEMIKALQALLSCPTNSIHNERPTKKILEVHKMFPLPIDETVLPGVYHCGYHSEKSYGATSYLITHPEGNILVDCPRYKEKLVRNIEMLGGARYMFLTHKDDVGDHEKWSKRLKCERILHSGDVEASTADVEMKLHGEGPWSIGNDFELVHTPGHTKGSVCLYYKPLKVLFTGDHLAKSEESDDLVIFPIYNRHSVSLQLDSVKKLINLNFEWILPGHGRRIRFKDNQEKNSALEACLDKQLLYA</sequence>
<accession>A0A6P5GZ37</accession>
<dbReference type="SUPFAM" id="SSF54862">
    <property type="entry name" value="4Fe-4S ferredoxins"/>
    <property type="match status" value="1"/>
</dbReference>
<dbReference type="GeneID" id="109727412"/>
<proteinExistence type="predicted"/>
<dbReference type="OrthoDB" id="17458at2759"/>
<dbReference type="Gene3D" id="3.60.15.10">
    <property type="entry name" value="Ribonuclease Z/Hydroxyacylglutathione hydrolase-like"/>
    <property type="match status" value="1"/>
</dbReference>
<dbReference type="PANTHER" id="PTHR42773">
    <property type="entry name" value="METALLO-BETA-LACTAMASE-RELATED"/>
    <property type="match status" value="1"/>
</dbReference>
<reference evidence="3" key="2">
    <citation type="submission" date="2025-08" db="UniProtKB">
        <authorList>
            <consortium name="RefSeq"/>
        </authorList>
    </citation>
    <scope>IDENTIFICATION</scope>
    <source>
        <tissue evidence="3">Leaf</tissue>
    </source>
</reference>
<dbReference type="AlphaFoldDB" id="A0A6P5GZ37"/>
<reference evidence="2" key="1">
    <citation type="journal article" date="2015" name="Nat. Genet.">
        <title>The pineapple genome and the evolution of CAM photosynthesis.</title>
        <authorList>
            <person name="Ming R."/>
            <person name="VanBuren R."/>
            <person name="Wai C.M."/>
            <person name="Tang H."/>
            <person name="Schatz M.C."/>
            <person name="Bowers J.E."/>
            <person name="Lyons E."/>
            <person name="Wang M.L."/>
            <person name="Chen J."/>
            <person name="Biggers E."/>
            <person name="Zhang J."/>
            <person name="Huang L."/>
            <person name="Zhang L."/>
            <person name="Miao W."/>
            <person name="Zhang J."/>
            <person name="Ye Z."/>
            <person name="Miao C."/>
            <person name="Lin Z."/>
            <person name="Wang H."/>
            <person name="Zhou H."/>
            <person name="Yim W.C."/>
            <person name="Priest H.D."/>
            <person name="Zheng C."/>
            <person name="Woodhouse M."/>
            <person name="Edger P.P."/>
            <person name="Guyot R."/>
            <person name="Guo H.B."/>
            <person name="Guo H."/>
            <person name="Zheng G."/>
            <person name="Singh R."/>
            <person name="Sharma A."/>
            <person name="Min X."/>
            <person name="Zheng Y."/>
            <person name="Lee H."/>
            <person name="Gurtowski J."/>
            <person name="Sedlazeck F.J."/>
            <person name="Harkess A."/>
            <person name="McKain M.R."/>
            <person name="Liao Z."/>
            <person name="Fang J."/>
            <person name="Liu J."/>
            <person name="Zhang X."/>
            <person name="Zhang Q."/>
            <person name="Hu W."/>
            <person name="Qin Y."/>
            <person name="Wang K."/>
            <person name="Chen L.Y."/>
            <person name="Shirley N."/>
            <person name="Lin Y.R."/>
            <person name="Liu L.Y."/>
            <person name="Hernandez A.G."/>
            <person name="Wright C.L."/>
            <person name="Bulone V."/>
            <person name="Tuskan G.A."/>
            <person name="Heath K."/>
            <person name="Zee F."/>
            <person name="Moore P.H."/>
            <person name="Sunkar R."/>
            <person name="Leebens-Mack J.H."/>
            <person name="Mockler T."/>
            <person name="Bennetzen J.L."/>
            <person name="Freeling M."/>
            <person name="Sankoff D."/>
            <person name="Paterson A.H."/>
            <person name="Zhu X."/>
            <person name="Yang X."/>
            <person name="Smith J.A."/>
            <person name="Cushman J.C."/>
            <person name="Paull R.E."/>
            <person name="Yu Q."/>
        </authorList>
    </citation>
    <scope>NUCLEOTIDE SEQUENCE [LARGE SCALE GENOMIC DNA]</scope>
    <source>
        <strain evidence="2">cv. F153</strain>
    </source>
</reference>
<dbReference type="Proteomes" id="UP000515123">
    <property type="component" value="Linkage group 22"/>
</dbReference>
<dbReference type="SUPFAM" id="SSF56281">
    <property type="entry name" value="Metallo-hydrolase/oxidoreductase"/>
    <property type="match status" value="1"/>
</dbReference>